<keyword evidence="2" id="KW-0328">Glycosyltransferase</keyword>
<feature type="region of interest" description="Disordered" evidence="4">
    <location>
        <begin position="364"/>
        <end position="383"/>
    </location>
</feature>
<sequence>MKVLIFYAMAGGGHKMAAQALADALAAQGDEVCLDDSMKRAGRFVNWFCCDVYKWLAKHWPWAFGFAYRCSDKKTGFGRFVPWVTAKLSKRLLPLLEEFKPDVVVSTFHFAAQMISALREQGRTDVPLVCMLTDYAPCMPWICKNLDAYITAAEDMLPQMTERGAAAEQVYPFGIPVRAAFLQKEEKKAARRQLGLSENLPVVLIMAGSFGVKKSLGLYEHLAAAELPVQFVVITGNNEALRQGFTEAAARYPNVRTRVEGFRADVQHFMFAADLLVTKPGGLTVSEALACGLPLAVFDAIPGQEEENAFFLEKRGMAIRLEAGRCGEQIRALLQESGRLEEMRAACRAFDKSDAVPRTRALLEKLAGGRKEPKKNPDGFNKE</sequence>
<keyword evidence="8" id="KW-1185">Reference proteome</keyword>
<dbReference type="PANTHER" id="PTHR43025:SF3">
    <property type="entry name" value="MONOGALACTOSYLDIACYLGLYCEROL SYNTHASE 1, CHLOROPLASTIC"/>
    <property type="match status" value="1"/>
</dbReference>
<name>A0A328U937_9FIRM</name>
<evidence type="ECO:0000256" key="4">
    <source>
        <dbReference type="SAM" id="MobiDB-lite"/>
    </source>
</evidence>
<dbReference type="InterPro" id="IPR001296">
    <property type="entry name" value="Glyco_trans_1"/>
</dbReference>
<dbReference type="Proteomes" id="UP000249377">
    <property type="component" value="Unassembled WGS sequence"/>
</dbReference>
<organism evidence="7 8">
    <name type="scientific">Hydrogeniiclostridium mannosilyticum</name>
    <dbReference type="NCBI Taxonomy" id="2764322"/>
    <lineage>
        <taxon>Bacteria</taxon>
        <taxon>Bacillati</taxon>
        <taxon>Bacillota</taxon>
        <taxon>Clostridia</taxon>
        <taxon>Eubacteriales</taxon>
        <taxon>Acutalibacteraceae</taxon>
        <taxon>Hydrogeniiclostridium</taxon>
    </lineage>
</organism>
<keyword evidence="3" id="KW-0808">Transferase</keyword>
<dbReference type="SUPFAM" id="SSF53756">
    <property type="entry name" value="UDP-Glycosyltransferase/glycogen phosphorylase"/>
    <property type="match status" value="1"/>
</dbReference>
<feature type="domain" description="Glycosyl transferase family 1" evidence="5">
    <location>
        <begin position="188"/>
        <end position="309"/>
    </location>
</feature>
<dbReference type="GO" id="GO:0016758">
    <property type="term" value="F:hexosyltransferase activity"/>
    <property type="evidence" value="ECO:0007669"/>
    <property type="project" value="InterPro"/>
</dbReference>
<accession>A0A328U937</accession>
<comment type="similarity">
    <text evidence="1">Belongs to the glycosyltransferase 28 family.</text>
</comment>
<proteinExistence type="inferred from homology"/>
<evidence type="ECO:0000313" key="8">
    <source>
        <dbReference type="Proteomes" id="UP000249377"/>
    </source>
</evidence>
<evidence type="ECO:0000256" key="3">
    <source>
        <dbReference type="ARBA" id="ARBA00022679"/>
    </source>
</evidence>
<dbReference type="AlphaFoldDB" id="A0A328U937"/>
<dbReference type="InterPro" id="IPR009695">
    <property type="entry name" value="Diacylglyc_glucosyltr_N"/>
</dbReference>
<evidence type="ECO:0000313" key="7">
    <source>
        <dbReference type="EMBL" id="RAQ22577.1"/>
    </source>
</evidence>
<evidence type="ECO:0000259" key="6">
    <source>
        <dbReference type="Pfam" id="PF06925"/>
    </source>
</evidence>
<gene>
    <name evidence="7" type="ORF">DPQ25_12365</name>
</gene>
<protein>
    <submittedName>
        <fullName evidence="7">Galactosyldiacylglycerol synthase</fullName>
    </submittedName>
</protein>
<dbReference type="Pfam" id="PF06925">
    <property type="entry name" value="MGDG_synth"/>
    <property type="match status" value="1"/>
</dbReference>
<evidence type="ECO:0000256" key="2">
    <source>
        <dbReference type="ARBA" id="ARBA00022676"/>
    </source>
</evidence>
<evidence type="ECO:0000256" key="1">
    <source>
        <dbReference type="ARBA" id="ARBA00006962"/>
    </source>
</evidence>
<feature type="domain" description="Diacylglycerol glucosyltransferase N-terminal" evidence="6">
    <location>
        <begin position="14"/>
        <end position="177"/>
    </location>
</feature>
<dbReference type="PANTHER" id="PTHR43025">
    <property type="entry name" value="MONOGALACTOSYLDIACYLGLYCEROL SYNTHASE"/>
    <property type="match status" value="1"/>
</dbReference>
<comment type="caution">
    <text evidence="7">The sequence shown here is derived from an EMBL/GenBank/DDBJ whole genome shotgun (WGS) entry which is preliminary data.</text>
</comment>
<dbReference type="GO" id="GO:0016020">
    <property type="term" value="C:membrane"/>
    <property type="evidence" value="ECO:0007669"/>
    <property type="project" value="GOC"/>
</dbReference>
<dbReference type="RefSeq" id="WP_112333488.1">
    <property type="nucleotide sequence ID" value="NZ_JBKYJQ010000001.1"/>
</dbReference>
<dbReference type="Pfam" id="PF00534">
    <property type="entry name" value="Glycos_transf_1"/>
    <property type="match status" value="1"/>
</dbReference>
<dbReference type="Gene3D" id="3.40.50.2000">
    <property type="entry name" value="Glycogen Phosphorylase B"/>
    <property type="match status" value="2"/>
</dbReference>
<evidence type="ECO:0000259" key="5">
    <source>
        <dbReference type="Pfam" id="PF00534"/>
    </source>
</evidence>
<dbReference type="InterPro" id="IPR050519">
    <property type="entry name" value="Glycosyltransf_28_UgtP"/>
</dbReference>
<dbReference type="GO" id="GO:0009247">
    <property type="term" value="P:glycolipid biosynthetic process"/>
    <property type="evidence" value="ECO:0007669"/>
    <property type="project" value="InterPro"/>
</dbReference>
<reference evidence="7 8" key="1">
    <citation type="submission" date="2018-06" db="EMBL/GenBank/DDBJ databases">
        <title>Noncontiguous genome sequence of Ruminococcaceae bacterium ASD2818.</title>
        <authorList>
            <person name="Chaplin A.V."/>
            <person name="Sokolova S.R."/>
            <person name="Kochetkova T.O."/>
            <person name="Goltsov A.Y."/>
            <person name="Trofimov D.Y."/>
            <person name="Efimov B.A."/>
        </authorList>
    </citation>
    <scope>NUCLEOTIDE SEQUENCE [LARGE SCALE GENOMIC DNA]</scope>
    <source>
        <strain evidence="7 8">ASD2818</strain>
    </source>
</reference>
<dbReference type="EMBL" id="QLYR01000011">
    <property type="protein sequence ID" value="RAQ22577.1"/>
    <property type="molecule type" value="Genomic_DNA"/>
</dbReference>